<dbReference type="EMBL" id="JBHUFC010000003">
    <property type="protein sequence ID" value="MFD1788160.1"/>
    <property type="molecule type" value="Genomic_DNA"/>
</dbReference>
<evidence type="ECO:0000313" key="3">
    <source>
        <dbReference type="Proteomes" id="UP001597283"/>
    </source>
</evidence>
<gene>
    <name evidence="2" type="ORF">ACFSC3_11305</name>
</gene>
<dbReference type="InterPro" id="IPR007076">
    <property type="entry name" value="TfoX_N"/>
</dbReference>
<dbReference type="Proteomes" id="UP001597283">
    <property type="component" value="Unassembled WGS sequence"/>
</dbReference>
<reference evidence="3" key="1">
    <citation type="journal article" date="2019" name="Int. J. Syst. Evol. Microbiol.">
        <title>The Global Catalogue of Microorganisms (GCM) 10K type strain sequencing project: providing services to taxonomists for standard genome sequencing and annotation.</title>
        <authorList>
            <consortium name="The Broad Institute Genomics Platform"/>
            <consortium name="The Broad Institute Genome Sequencing Center for Infectious Disease"/>
            <person name="Wu L."/>
            <person name="Ma J."/>
        </authorList>
    </citation>
    <scope>NUCLEOTIDE SEQUENCE [LARGE SCALE GENOMIC DNA]</scope>
    <source>
        <strain evidence="3">Q85</strain>
    </source>
</reference>
<protein>
    <submittedName>
        <fullName evidence="2">TfoX/Sxy family protein</fullName>
    </submittedName>
</protein>
<evidence type="ECO:0000259" key="1">
    <source>
        <dbReference type="Pfam" id="PF04993"/>
    </source>
</evidence>
<proteinExistence type="predicted"/>
<feature type="non-terminal residue" evidence="2">
    <location>
        <position position="112"/>
    </location>
</feature>
<feature type="domain" description="TfoX N-terminal" evidence="1">
    <location>
        <begin position="15"/>
        <end position="106"/>
    </location>
</feature>
<dbReference type="Pfam" id="PF04993">
    <property type="entry name" value="TfoX_N"/>
    <property type="match status" value="1"/>
</dbReference>
<dbReference type="Gene3D" id="3.30.1460.30">
    <property type="entry name" value="YgaC/TfoX-N like chaperone"/>
    <property type="match status" value="1"/>
</dbReference>
<dbReference type="SUPFAM" id="SSF159894">
    <property type="entry name" value="YgaC/TfoX-N like"/>
    <property type="match status" value="1"/>
</dbReference>
<name>A0ABW4NDD8_9SPHN</name>
<accession>A0ABW4NDD8</accession>
<keyword evidence="3" id="KW-1185">Reference proteome</keyword>
<evidence type="ECO:0000313" key="2">
    <source>
        <dbReference type="EMBL" id="MFD1788160.1"/>
    </source>
</evidence>
<organism evidence="2 3">
    <name type="scientific">Sphingomonas floccifaciens</name>
    <dbReference type="NCBI Taxonomy" id="1844115"/>
    <lineage>
        <taxon>Bacteria</taxon>
        <taxon>Pseudomonadati</taxon>
        <taxon>Pseudomonadota</taxon>
        <taxon>Alphaproteobacteria</taxon>
        <taxon>Sphingomonadales</taxon>
        <taxon>Sphingomonadaceae</taxon>
        <taxon>Sphingomonas</taxon>
    </lineage>
</organism>
<sequence length="112" mass="12210">MAIDQGLIDWIAECTAPLGTLTKRAMMGGATLYLDGQVFAILTSDGVLRFKADAVSDSVWDAQGADRFTFTFDDGRVSSMNYRRAPEDVFDDPDAMLRCARLGLEAGLRAPK</sequence>
<comment type="caution">
    <text evidence="2">The sequence shown here is derived from an EMBL/GenBank/DDBJ whole genome shotgun (WGS) entry which is preliminary data.</text>
</comment>
<dbReference type="RefSeq" id="WP_380940533.1">
    <property type="nucleotide sequence ID" value="NZ_JBHUFC010000003.1"/>
</dbReference>